<keyword evidence="2" id="KW-1185">Reference proteome</keyword>
<evidence type="ECO:0000313" key="2">
    <source>
        <dbReference type="Proteomes" id="UP000294980"/>
    </source>
</evidence>
<evidence type="ECO:0008006" key="3">
    <source>
        <dbReference type="Google" id="ProtNLM"/>
    </source>
</evidence>
<dbReference type="Proteomes" id="UP000294980">
    <property type="component" value="Unassembled WGS sequence"/>
</dbReference>
<protein>
    <recommendedName>
        <fullName evidence="3">Acetyltransferase</fullName>
    </recommendedName>
</protein>
<name>A0A4V2SBM5_9GAMM</name>
<gene>
    <name evidence="1" type="ORF">EV688_10570</name>
</gene>
<evidence type="ECO:0000313" key="1">
    <source>
        <dbReference type="EMBL" id="TCO76110.1"/>
    </source>
</evidence>
<accession>A0A4V2SBM5</accession>
<dbReference type="SUPFAM" id="SSF64182">
    <property type="entry name" value="DHH phosphoesterases"/>
    <property type="match status" value="1"/>
</dbReference>
<dbReference type="AlphaFoldDB" id="A0A4V2SBM5"/>
<dbReference type="RefSeq" id="WP_117315596.1">
    <property type="nucleotide sequence ID" value="NZ_QQSW01000003.1"/>
</dbReference>
<dbReference type="InterPro" id="IPR038763">
    <property type="entry name" value="DHH_sf"/>
</dbReference>
<sequence>MADFDVFNGDADGICALLQLRQAEPRDATLVTGVKRDIALLDRVSAAAGDRVCVLDVSLDKNREALCRLLEAGASVWYCDHHYAGDIPVSTALETHINTESTVCTSLLVNGHLAGAGRAWAVVGTFGDNLRESAQRLARPLGLSAEDLKRLENLGIYINYNGYGSDLAELHFHPGDLYRELLPYPDPQAFMRDNRDTFEKLEGGYHEDLAAARSIQAEHADDVAAVYVLPDAPWARRVSGVYGNALANEHPARAHAVVTEKPGGGLLVSVRAPLSHRVGADVFCRRYPTGGGRAAAAGINNLATDQLPAFVDAFAAFYRDADA</sequence>
<comment type="caution">
    <text evidence="1">The sequence shown here is derived from an EMBL/GenBank/DDBJ whole genome shotgun (WGS) entry which is preliminary data.</text>
</comment>
<organism evidence="1 2">
    <name type="scientific">Chromatocurvus halotolerans</name>
    <dbReference type="NCBI Taxonomy" id="1132028"/>
    <lineage>
        <taxon>Bacteria</taxon>
        <taxon>Pseudomonadati</taxon>
        <taxon>Pseudomonadota</taxon>
        <taxon>Gammaproteobacteria</taxon>
        <taxon>Cellvibrionales</taxon>
        <taxon>Halieaceae</taxon>
        <taxon>Chromatocurvus</taxon>
    </lineage>
</organism>
<dbReference type="EMBL" id="SLWX01000005">
    <property type="protein sequence ID" value="TCO76110.1"/>
    <property type="molecule type" value="Genomic_DNA"/>
</dbReference>
<proteinExistence type="predicted"/>
<reference evidence="1 2" key="1">
    <citation type="submission" date="2019-03" db="EMBL/GenBank/DDBJ databases">
        <title>Genomic Encyclopedia of Type Strains, Phase IV (KMG-IV): sequencing the most valuable type-strain genomes for metagenomic binning, comparative biology and taxonomic classification.</title>
        <authorList>
            <person name="Goeker M."/>
        </authorList>
    </citation>
    <scope>NUCLEOTIDE SEQUENCE [LARGE SCALE GENOMIC DNA]</scope>
    <source>
        <strain evidence="1 2">DSM 23344</strain>
    </source>
</reference>
<dbReference type="OrthoDB" id="5429547at2"/>